<accession>A0A1I1DAW8</accession>
<dbReference type="EMBL" id="FOKV01000001">
    <property type="protein sequence ID" value="SFB71954.1"/>
    <property type="molecule type" value="Genomic_DNA"/>
</dbReference>
<protein>
    <submittedName>
        <fullName evidence="1">Uncharacterized protein</fullName>
    </submittedName>
</protein>
<organism evidence="1 2">
    <name type="scientific">Zunongwangia mangrovi</name>
    <dbReference type="NCBI Taxonomy" id="1334022"/>
    <lineage>
        <taxon>Bacteria</taxon>
        <taxon>Pseudomonadati</taxon>
        <taxon>Bacteroidota</taxon>
        <taxon>Flavobacteriia</taxon>
        <taxon>Flavobacteriales</taxon>
        <taxon>Flavobacteriaceae</taxon>
        <taxon>Zunongwangia</taxon>
    </lineage>
</organism>
<gene>
    <name evidence="1" type="ORF">SAMN04487907_101248</name>
</gene>
<dbReference type="OrthoDB" id="9913647at2"/>
<keyword evidence="2" id="KW-1185">Reference proteome</keyword>
<dbReference type="RefSeq" id="WP_092539581.1">
    <property type="nucleotide sequence ID" value="NZ_FOKV01000001.1"/>
</dbReference>
<evidence type="ECO:0000313" key="1">
    <source>
        <dbReference type="EMBL" id="SFB71954.1"/>
    </source>
</evidence>
<reference evidence="2" key="1">
    <citation type="submission" date="2016-10" db="EMBL/GenBank/DDBJ databases">
        <authorList>
            <person name="Varghese N."/>
            <person name="Submissions S."/>
        </authorList>
    </citation>
    <scope>NUCLEOTIDE SEQUENCE [LARGE SCALE GENOMIC DNA]</scope>
    <source>
        <strain evidence="2">DSM 24499</strain>
    </source>
</reference>
<sequence>MCRYQIKISKVLQKDLILFKMALNNYVSFQHALIDMLPNNADNYKMRIGVAVELYYDFHSRTEKQKPANHSLIDLPLHKAIVLKEALQDQVSQKTTEIWERSRCNGYVTVIDQALPTALQIKAAAVS</sequence>
<name>A0A1I1DAW8_9FLAO</name>
<evidence type="ECO:0000313" key="2">
    <source>
        <dbReference type="Proteomes" id="UP000199438"/>
    </source>
</evidence>
<proteinExistence type="predicted"/>
<dbReference type="AlphaFoldDB" id="A0A1I1DAW8"/>
<dbReference type="STRING" id="1334022.SAMN04487907_101248"/>
<dbReference type="Proteomes" id="UP000199438">
    <property type="component" value="Unassembled WGS sequence"/>
</dbReference>